<dbReference type="Gene3D" id="3.30.428.10">
    <property type="entry name" value="HIT-like"/>
    <property type="match status" value="1"/>
</dbReference>
<evidence type="ECO:0000256" key="2">
    <source>
        <dbReference type="PIRSR" id="PIRSR601310-3"/>
    </source>
</evidence>
<dbReference type="Proteomes" id="UP000000529">
    <property type="component" value="Chromosome"/>
</dbReference>
<dbReference type="EMBL" id="BX908798">
    <property type="protein sequence ID" value="SPJ31666.1"/>
    <property type="molecule type" value="Genomic_DNA"/>
</dbReference>
<name>A0A2P9H9J7_PARUW</name>
<evidence type="ECO:0000259" key="4">
    <source>
        <dbReference type="PROSITE" id="PS51084"/>
    </source>
</evidence>
<dbReference type="PROSITE" id="PS00892">
    <property type="entry name" value="HIT_1"/>
    <property type="match status" value="1"/>
</dbReference>
<dbReference type="SUPFAM" id="SSF54197">
    <property type="entry name" value="HIT-like"/>
    <property type="match status" value="1"/>
</dbReference>
<dbReference type="InterPro" id="IPR011146">
    <property type="entry name" value="HIT-like"/>
</dbReference>
<dbReference type="Pfam" id="PF11969">
    <property type="entry name" value="DcpS_C"/>
    <property type="match status" value="1"/>
</dbReference>
<dbReference type="InterPro" id="IPR036265">
    <property type="entry name" value="HIT-like_sf"/>
</dbReference>
<feature type="domain" description="HIT" evidence="4">
    <location>
        <begin position="4"/>
        <end position="111"/>
    </location>
</feature>
<feature type="short sequence motif" description="Histidine triad motif" evidence="2 3">
    <location>
        <begin position="96"/>
        <end position="100"/>
    </location>
</feature>
<organism evidence="5 6">
    <name type="scientific">Protochlamydia amoebophila (strain UWE25)</name>
    <dbReference type="NCBI Taxonomy" id="264201"/>
    <lineage>
        <taxon>Bacteria</taxon>
        <taxon>Pseudomonadati</taxon>
        <taxon>Chlamydiota</taxon>
        <taxon>Chlamydiia</taxon>
        <taxon>Parachlamydiales</taxon>
        <taxon>Parachlamydiaceae</taxon>
        <taxon>Candidatus Protochlamydia</taxon>
    </lineage>
</organism>
<reference evidence="5 6" key="1">
    <citation type="journal article" date="2004" name="Science">
        <title>Illuminating the evolutionary history of chlamydiae.</title>
        <authorList>
            <person name="Horn M."/>
            <person name="Collingro A."/>
            <person name="Schmitz-Esser S."/>
            <person name="Beier C.L."/>
            <person name="Purkhold U."/>
            <person name="Fartmann B."/>
            <person name="Brandt P."/>
            <person name="Nyakatura G.J."/>
            <person name="Droege M."/>
            <person name="Frishman D."/>
            <person name="Rattei T."/>
            <person name="Mewes H."/>
            <person name="Wagner M."/>
        </authorList>
    </citation>
    <scope>NUCLEOTIDE SEQUENCE [LARGE SCALE GENOMIC DNA]</scope>
    <source>
        <strain evidence="5 6">UWE25</strain>
    </source>
</reference>
<dbReference type="OrthoDB" id="9784774at2"/>
<protein>
    <recommendedName>
        <fullName evidence="4">HIT domain-containing protein</fullName>
    </recommendedName>
</protein>
<dbReference type="PROSITE" id="PS51084">
    <property type="entry name" value="HIT_2"/>
    <property type="match status" value="1"/>
</dbReference>
<keyword evidence="6" id="KW-1185">Reference proteome</keyword>
<dbReference type="STRING" id="264201.pc0583"/>
<dbReference type="KEGG" id="pcu:PC_RS02790"/>
<dbReference type="CDD" id="cd01276">
    <property type="entry name" value="PKCI_related"/>
    <property type="match status" value="1"/>
</dbReference>
<evidence type="ECO:0000256" key="1">
    <source>
        <dbReference type="PIRSR" id="PIRSR601310-1"/>
    </source>
</evidence>
<feature type="active site" description="Tele-AMP-histidine intermediate" evidence="1">
    <location>
        <position position="98"/>
    </location>
</feature>
<dbReference type="PANTHER" id="PTHR23089">
    <property type="entry name" value="HISTIDINE TRIAD HIT PROTEIN"/>
    <property type="match status" value="1"/>
</dbReference>
<dbReference type="PRINTS" id="PR00332">
    <property type="entry name" value="HISTRIAD"/>
</dbReference>
<sequence>MTTVFGKIIKGELSAEKVFENERIMVIKDLYPVAPVHLLIIPKKEIPNLQSIQQEDLELVSEIVVIAQQLAKQFNIEEGYRLVTNNGTMAGQVIFHLHFHLIGGRQLGSLG</sequence>
<evidence type="ECO:0000313" key="6">
    <source>
        <dbReference type="Proteomes" id="UP000000529"/>
    </source>
</evidence>
<gene>
    <name evidence="5" type="ORF">PC_RS02790</name>
</gene>
<dbReference type="InterPro" id="IPR019808">
    <property type="entry name" value="Histidine_triad_CS"/>
</dbReference>
<dbReference type="InterPro" id="IPR001310">
    <property type="entry name" value="Histidine_triad_HIT"/>
</dbReference>
<accession>A0A2P9H9J7</accession>
<dbReference type="GO" id="GO:0003824">
    <property type="term" value="F:catalytic activity"/>
    <property type="evidence" value="ECO:0007669"/>
    <property type="project" value="InterPro"/>
</dbReference>
<dbReference type="AlphaFoldDB" id="A0A2P9H9J7"/>
<evidence type="ECO:0000313" key="5">
    <source>
        <dbReference type="EMBL" id="SPJ31666.1"/>
    </source>
</evidence>
<evidence type="ECO:0000256" key="3">
    <source>
        <dbReference type="PROSITE-ProRule" id="PRU00464"/>
    </source>
</evidence>
<proteinExistence type="predicted"/>
<dbReference type="RefSeq" id="WP_044044797.1">
    <property type="nucleotide sequence ID" value="NC_005861.2"/>
</dbReference>